<dbReference type="GO" id="GO:0005664">
    <property type="term" value="C:nuclear origin of replication recognition complex"/>
    <property type="evidence" value="ECO:0007669"/>
    <property type="project" value="TreeGrafter"/>
</dbReference>
<evidence type="ECO:0000256" key="2">
    <source>
        <dbReference type="ARBA" id="ARBA00006269"/>
    </source>
</evidence>
<dbReference type="PANTHER" id="PTHR12705:SF0">
    <property type="entry name" value="ORIGIN RECOGNITION COMPLEX SUBUNIT 5"/>
    <property type="match status" value="1"/>
</dbReference>
<evidence type="ECO:0000259" key="9">
    <source>
        <dbReference type="Pfam" id="PF21639"/>
    </source>
</evidence>
<dbReference type="SUPFAM" id="SSF52540">
    <property type="entry name" value="P-loop containing nucleoside triphosphate hydrolases"/>
    <property type="match status" value="1"/>
</dbReference>
<dbReference type="GO" id="GO:0006270">
    <property type="term" value="P:DNA replication initiation"/>
    <property type="evidence" value="ECO:0007669"/>
    <property type="project" value="TreeGrafter"/>
</dbReference>
<sequence length="489" mass="54488">LQKVPTMKSKIPSNLLVGREKEQLYLEDLLKMNLPVTSCLVINGPSGCGKSRLISATFGELERLYDQKWALINCLEGCSSGSHSMFSGISPKLMFELVLQSVKLRYVPNSIVNCRCDGAPRFLEQLCDLLLEVASQTETEEGIHLFVLVFDQADKLRDADPLLLPLLVRLGSLVEDELCRRDSTNRIISLTTVLVTRSPWEKFSSQTFHLEPIVMSINSYNRDQMASILLSQAPTGADPKRFSRFVELLLTVCFPVCRNAGELIYLSETNWIAFEEPVTKGLVAPNDEWTQWKMAQPTLKRSLTNLYLRSQPKTSTTCYSSSVLELPYFTRYLLIAAFMASYNPRTADKKFLVKHSEKQSTRKKKQEKAAAKTKFLLVGPQAFPLDRLLAIFHALLRDESDRIPTSSLLLSQVACLTALGLLSATSSANAIGGFLTTGFGAVTTGQTQVESDALANPRYRCLMSFETARAVAKSLDFDLPAYLTDCYGV</sequence>
<accession>A0A183B969</accession>
<evidence type="ECO:0000256" key="5">
    <source>
        <dbReference type="ARBA" id="ARBA00022840"/>
    </source>
</evidence>
<proteinExistence type="inferred from homology"/>
<dbReference type="AlphaFoldDB" id="A0A183B969"/>
<dbReference type="Gene3D" id="3.40.50.300">
    <property type="entry name" value="P-loop containing nucleotide triphosphate hydrolases"/>
    <property type="match status" value="1"/>
</dbReference>
<keyword evidence="4" id="KW-0547">Nucleotide-binding</keyword>
<dbReference type="InterPro" id="IPR041664">
    <property type="entry name" value="AAA_16"/>
</dbReference>
<evidence type="ECO:0000256" key="1">
    <source>
        <dbReference type="ARBA" id="ARBA00004123"/>
    </source>
</evidence>
<feature type="domain" description="Orc1-like AAA ATPase" evidence="7">
    <location>
        <begin position="16"/>
        <end position="173"/>
    </location>
</feature>
<organism evidence="10">
    <name type="scientific">Echinostoma caproni</name>
    <dbReference type="NCBI Taxonomy" id="27848"/>
    <lineage>
        <taxon>Eukaryota</taxon>
        <taxon>Metazoa</taxon>
        <taxon>Spiralia</taxon>
        <taxon>Lophotrochozoa</taxon>
        <taxon>Platyhelminthes</taxon>
        <taxon>Trematoda</taxon>
        <taxon>Digenea</taxon>
        <taxon>Plagiorchiida</taxon>
        <taxon>Echinostomata</taxon>
        <taxon>Echinostomatoidea</taxon>
        <taxon>Echinostomatidae</taxon>
        <taxon>Echinostoma</taxon>
    </lineage>
</organism>
<dbReference type="InterPro" id="IPR020796">
    <property type="entry name" value="ORC5"/>
</dbReference>
<keyword evidence="6" id="KW-0539">Nucleus</keyword>
<comment type="similarity">
    <text evidence="2">Belongs to the ORC5 family.</text>
</comment>
<evidence type="ECO:0000256" key="3">
    <source>
        <dbReference type="ARBA" id="ARBA00022705"/>
    </source>
</evidence>
<feature type="domain" description="ORC5 lid" evidence="9">
    <location>
        <begin position="242"/>
        <end position="291"/>
    </location>
</feature>
<dbReference type="Pfam" id="PF13191">
    <property type="entry name" value="AAA_16"/>
    <property type="match status" value="1"/>
</dbReference>
<protein>
    <submittedName>
        <fullName evidence="10">AAA_16 domain-containing protein</fullName>
    </submittedName>
</protein>
<dbReference type="Pfam" id="PF21639">
    <property type="entry name" value="ORC5_lid"/>
    <property type="match status" value="1"/>
</dbReference>
<dbReference type="InterPro" id="IPR027417">
    <property type="entry name" value="P-loop_NTPase"/>
</dbReference>
<evidence type="ECO:0000313" key="10">
    <source>
        <dbReference type="WBParaSite" id="ECPE_0001579401-mRNA-1"/>
    </source>
</evidence>
<dbReference type="WBParaSite" id="ECPE_0001579401-mRNA-1">
    <property type="protein sequence ID" value="ECPE_0001579401-mRNA-1"/>
    <property type="gene ID" value="ECPE_0001579401"/>
</dbReference>
<dbReference type="PANTHER" id="PTHR12705">
    <property type="entry name" value="ORIGIN RECOGNITION COMPLEX SUBUNIT 5"/>
    <property type="match status" value="1"/>
</dbReference>
<comment type="subcellular location">
    <subcellularLocation>
        <location evidence="1">Nucleus</location>
    </subcellularLocation>
</comment>
<name>A0A183B969_9TREM</name>
<dbReference type="Pfam" id="PF14630">
    <property type="entry name" value="ORC5_C"/>
    <property type="match status" value="1"/>
</dbReference>
<dbReference type="InterPro" id="IPR047088">
    <property type="entry name" value="ORC5_C"/>
</dbReference>
<evidence type="ECO:0000256" key="6">
    <source>
        <dbReference type="ARBA" id="ARBA00023242"/>
    </source>
</evidence>
<keyword evidence="3" id="KW-0235">DNA replication</keyword>
<reference evidence="10" key="1">
    <citation type="submission" date="2016-06" db="UniProtKB">
        <authorList>
            <consortium name="WormBaseParasite"/>
        </authorList>
    </citation>
    <scope>IDENTIFICATION</scope>
</reference>
<evidence type="ECO:0000256" key="4">
    <source>
        <dbReference type="ARBA" id="ARBA00022741"/>
    </source>
</evidence>
<evidence type="ECO:0000259" key="8">
    <source>
        <dbReference type="Pfam" id="PF14630"/>
    </source>
</evidence>
<evidence type="ECO:0000259" key="7">
    <source>
        <dbReference type="Pfam" id="PF13191"/>
    </source>
</evidence>
<feature type="domain" description="Origin recognition complex subunit 5 C-terminal" evidence="8">
    <location>
        <begin position="326"/>
        <end position="483"/>
    </location>
</feature>
<dbReference type="InterPro" id="IPR048866">
    <property type="entry name" value="ORC5_lid"/>
</dbReference>
<keyword evidence="5" id="KW-0067">ATP-binding</keyword>
<dbReference type="GO" id="GO:0003688">
    <property type="term" value="F:DNA replication origin binding"/>
    <property type="evidence" value="ECO:0007669"/>
    <property type="project" value="TreeGrafter"/>
</dbReference>